<gene>
    <name evidence="2" type="ORF">SAMEA4029010_CIC11G00000004872</name>
</gene>
<accession>A0A1L0GMW9</accession>
<dbReference type="PANTHER" id="PTHR28268:SF1">
    <property type="entry name" value="MICOS SUBUNIT MIC26"/>
    <property type="match status" value="1"/>
</dbReference>
<reference evidence="2 3" key="1">
    <citation type="submission" date="2016-10" db="EMBL/GenBank/DDBJ databases">
        <authorList>
            <person name="de Groot N.N."/>
        </authorList>
    </citation>
    <scope>NUCLEOTIDE SEQUENCE [LARGE SCALE GENOMIC DNA]</scope>
    <source>
        <strain evidence="2 3">CBS 141442</strain>
    </source>
</reference>
<comment type="function">
    <text evidence="1">Component of the MICOS complex, a large protein complex of the mitochondrial inner membrane that plays crucial roles in the maintenance of crista junctions, inner membrane architecture, and formation of contact sites to the outer membrane.</text>
</comment>
<dbReference type="STRING" id="45354.A0A1L0GMW9"/>
<keyword evidence="1" id="KW-0496">Mitochondrion</keyword>
<dbReference type="Pfam" id="PF09769">
    <property type="entry name" value="ApoO"/>
    <property type="match status" value="1"/>
</dbReference>
<dbReference type="AlphaFoldDB" id="A0A1L0GMW9"/>
<dbReference type="InterPro" id="IPR033181">
    <property type="entry name" value="Mic26_fungi"/>
</dbReference>
<protein>
    <recommendedName>
        <fullName evidence="1">MICOS complex subunit</fullName>
    </recommendedName>
</protein>
<name>A0A1L0GMW9_9ASCO</name>
<dbReference type="InterPro" id="IPR019166">
    <property type="entry name" value="MIC26/MIC27"/>
</dbReference>
<evidence type="ECO:0000313" key="3">
    <source>
        <dbReference type="Proteomes" id="UP000182334"/>
    </source>
</evidence>
<keyword evidence="1" id="KW-0472">Membrane</keyword>
<sequence>MAPKRSFYEDEELITTKPGYNSEISKELKEKESAHGNISFIEGMGVRTTPYLEKHFNSLRSYLHDKFSIAAAELGTQRTAVANEWSTFKNKVDEVILEPVIPDCVNVIFPVLITSVAVGRRSLPVRFLATSAAFGLSVKYYMPRTYGAAKSKLLLWEKENYPDLWKKQQELGEQTRDLVAETNNLRAQLKQDLQKQIHEVRLWVAKLLED</sequence>
<keyword evidence="1" id="KW-0999">Mitochondrion inner membrane</keyword>
<dbReference type="GO" id="GO:0042407">
    <property type="term" value="P:cristae formation"/>
    <property type="evidence" value="ECO:0007669"/>
    <property type="project" value="InterPro"/>
</dbReference>
<evidence type="ECO:0000313" key="2">
    <source>
        <dbReference type="EMBL" id="SGZ57477.1"/>
    </source>
</evidence>
<comment type="subcellular location">
    <subcellularLocation>
        <location evidence="1">Mitochondrion inner membrane</location>
    </subcellularLocation>
</comment>
<proteinExistence type="predicted"/>
<organism evidence="2 3">
    <name type="scientific">Sungouiella intermedia</name>
    <dbReference type="NCBI Taxonomy" id="45354"/>
    <lineage>
        <taxon>Eukaryota</taxon>
        <taxon>Fungi</taxon>
        <taxon>Dikarya</taxon>
        <taxon>Ascomycota</taxon>
        <taxon>Saccharomycotina</taxon>
        <taxon>Pichiomycetes</taxon>
        <taxon>Metschnikowiaceae</taxon>
        <taxon>Sungouiella</taxon>
    </lineage>
</organism>
<dbReference type="PANTHER" id="PTHR28268">
    <property type="entry name" value="MICOS SUBUNIT MIC26"/>
    <property type="match status" value="1"/>
</dbReference>
<dbReference type="EMBL" id="LT635761">
    <property type="protein sequence ID" value="SGZ57477.1"/>
    <property type="molecule type" value="Genomic_DNA"/>
</dbReference>
<evidence type="ECO:0000256" key="1">
    <source>
        <dbReference type="RuleBase" id="RU363021"/>
    </source>
</evidence>
<comment type="subunit">
    <text evidence="1">Component of the mitochondrial contact site and cristae organizing system (MICOS) complex.</text>
</comment>
<dbReference type="GO" id="GO:0044284">
    <property type="term" value="C:mitochondrial crista junction"/>
    <property type="evidence" value="ECO:0007669"/>
    <property type="project" value="TreeGrafter"/>
</dbReference>
<dbReference type="Proteomes" id="UP000182334">
    <property type="component" value="Chromosome VI"/>
</dbReference>
<dbReference type="OrthoDB" id="2399148at2759"/>
<dbReference type="GO" id="GO:0061617">
    <property type="term" value="C:MICOS complex"/>
    <property type="evidence" value="ECO:0007669"/>
    <property type="project" value="UniProtKB-UniRule"/>
</dbReference>
<keyword evidence="3" id="KW-1185">Reference proteome</keyword>